<accession>A0A9N9JWF3</accession>
<comment type="caution">
    <text evidence="2">The sequence shown here is derived from an EMBL/GenBank/DDBJ whole genome shotgun (WGS) entry which is preliminary data.</text>
</comment>
<name>A0A9N9JWF3_9GLOM</name>
<dbReference type="OrthoDB" id="2434842at2759"/>
<dbReference type="Proteomes" id="UP000789396">
    <property type="component" value="Unassembled WGS sequence"/>
</dbReference>
<dbReference type="AlphaFoldDB" id="A0A9N9JWF3"/>
<feature type="region of interest" description="Disordered" evidence="1">
    <location>
        <begin position="1"/>
        <end position="54"/>
    </location>
</feature>
<feature type="compositionally biased region" description="Polar residues" evidence="1">
    <location>
        <begin position="1"/>
        <end position="20"/>
    </location>
</feature>
<evidence type="ECO:0000313" key="2">
    <source>
        <dbReference type="EMBL" id="CAG8797352.1"/>
    </source>
</evidence>
<organism evidence="2 3">
    <name type="scientific">Racocetra fulgida</name>
    <dbReference type="NCBI Taxonomy" id="60492"/>
    <lineage>
        <taxon>Eukaryota</taxon>
        <taxon>Fungi</taxon>
        <taxon>Fungi incertae sedis</taxon>
        <taxon>Mucoromycota</taxon>
        <taxon>Glomeromycotina</taxon>
        <taxon>Glomeromycetes</taxon>
        <taxon>Diversisporales</taxon>
        <taxon>Gigasporaceae</taxon>
        <taxon>Racocetra</taxon>
    </lineage>
</organism>
<sequence>MDSNNEYSSDNTPCTNSYIDSYTDPYVESYSDSYADPYTDPYTNSDAEPQKKDY</sequence>
<evidence type="ECO:0000256" key="1">
    <source>
        <dbReference type="SAM" id="MobiDB-lite"/>
    </source>
</evidence>
<reference evidence="2" key="1">
    <citation type="submission" date="2021-06" db="EMBL/GenBank/DDBJ databases">
        <authorList>
            <person name="Kallberg Y."/>
            <person name="Tangrot J."/>
            <person name="Rosling A."/>
        </authorList>
    </citation>
    <scope>NUCLEOTIDE SEQUENCE</scope>
    <source>
        <strain evidence="2">IN212</strain>
    </source>
</reference>
<evidence type="ECO:0000313" key="3">
    <source>
        <dbReference type="Proteomes" id="UP000789396"/>
    </source>
</evidence>
<gene>
    <name evidence="2" type="ORF">RFULGI_LOCUS17370</name>
</gene>
<keyword evidence="3" id="KW-1185">Reference proteome</keyword>
<proteinExistence type="predicted"/>
<dbReference type="EMBL" id="CAJVPZ010067701">
    <property type="protein sequence ID" value="CAG8797352.1"/>
    <property type="molecule type" value="Genomic_DNA"/>
</dbReference>
<protein>
    <submittedName>
        <fullName evidence="2">15761_t:CDS:1</fullName>
    </submittedName>
</protein>